<proteinExistence type="predicted"/>
<name>A0AAQ3MDG2_9PEZI</name>
<sequence length="351" mass="40458">MLRFATYDRPVLVHFCRSCGSNSPVSYSPTVWLQDHTCVDCGLSSPGAHIEGQGHTSSTMHERQHDELMELFARNMQLSQNIPPPSQEQHLPPQEDLMVEVPQQEPEKRHDSPIHYISAHYTGTPHIRADAVPEQSQSPPPPYRESVMPDAMADLLRMHHIDPFALLPNQIHLFLNANDEQRQRLLELWRISPPSYPQDQHANKWRPTSVAYEESEARLRYEQSMTQKQIRRQEEHMFDTYCPESISPIRGPGDAAWPPAARMRAASIAARSRPQSQIIDAEPYMVNGYDADQRARSIDPVYAGSLHLWQAPVYAQQDQIRNHADWERMNEQKARELMVNMQNNMDDDMVM</sequence>
<evidence type="ECO:0000313" key="1">
    <source>
        <dbReference type="EMBL" id="WPH03812.1"/>
    </source>
</evidence>
<reference evidence="1 2" key="1">
    <citation type="submission" date="2023-11" db="EMBL/GenBank/DDBJ databases">
        <title>An acidophilic fungus is an integral part of prey digestion in a carnivorous sundew plant.</title>
        <authorList>
            <person name="Tsai I.J."/>
        </authorList>
    </citation>
    <scope>NUCLEOTIDE SEQUENCE [LARGE SCALE GENOMIC DNA]</scope>
    <source>
        <strain evidence="1">169a</strain>
    </source>
</reference>
<dbReference type="Proteomes" id="UP001303373">
    <property type="component" value="Chromosome 11"/>
</dbReference>
<organism evidence="1 2">
    <name type="scientific">Acrodontium crateriforme</name>
    <dbReference type="NCBI Taxonomy" id="150365"/>
    <lineage>
        <taxon>Eukaryota</taxon>
        <taxon>Fungi</taxon>
        <taxon>Dikarya</taxon>
        <taxon>Ascomycota</taxon>
        <taxon>Pezizomycotina</taxon>
        <taxon>Dothideomycetes</taxon>
        <taxon>Dothideomycetidae</taxon>
        <taxon>Mycosphaerellales</taxon>
        <taxon>Teratosphaeriaceae</taxon>
        <taxon>Acrodontium</taxon>
    </lineage>
</organism>
<gene>
    <name evidence="1" type="ORF">R9X50_00669500</name>
</gene>
<dbReference type="AlphaFoldDB" id="A0AAQ3MDG2"/>
<accession>A0AAQ3MDG2</accession>
<evidence type="ECO:0000313" key="2">
    <source>
        <dbReference type="Proteomes" id="UP001303373"/>
    </source>
</evidence>
<keyword evidence="2" id="KW-1185">Reference proteome</keyword>
<dbReference type="EMBL" id="CP138590">
    <property type="protein sequence ID" value="WPH03812.1"/>
    <property type="molecule type" value="Genomic_DNA"/>
</dbReference>
<protein>
    <submittedName>
        <fullName evidence="1">Uncharacterized protein</fullName>
    </submittedName>
</protein>